<protein>
    <submittedName>
        <fullName evidence="1">Uncharacterized protein</fullName>
    </submittedName>
</protein>
<keyword evidence="2" id="KW-1185">Reference proteome</keyword>
<proteinExistence type="predicted"/>
<dbReference type="Proteomes" id="UP000177445">
    <property type="component" value="Chromosome"/>
</dbReference>
<dbReference type="KEGG" id="msq:BKP64_18150"/>
<evidence type="ECO:0000313" key="2">
    <source>
        <dbReference type="Proteomes" id="UP000177445"/>
    </source>
</evidence>
<dbReference type="STRING" id="1874317.BKP64_18150"/>
<organism evidence="1 2">
    <name type="scientific">Marinobacter salinus</name>
    <dbReference type="NCBI Taxonomy" id="1874317"/>
    <lineage>
        <taxon>Bacteria</taxon>
        <taxon>Pseudomonadati</taxon>
        <taxon>Pseudomonadota</taxon>
        <taxon>Gammaproteobacteria</taxon>
        <taxon>Pseudomonadales</taxon>
        <taxon>Marinobacteraceae</taxon>
        <taxon>Marinobacter</taxon>
    </lineage>
</organism>
<dbReference type="OrthoDB" id="7029844at2"/>
<sequence>MANIPSKESVLAFIRDILQAGPADKKRREFEELRRKSDSQLATTEDYVDDILSSLGVDEVAQLQARHNFSVWSEVNNFLERNIWVSHSDPKHVIWLMATHVYAPGLGRHLAFWDTEQKTDPGMPGGRFWYLPAVMEENDEVLTMPVTQVLDWLLDLLSGSIDELAQALTDSNMIGGREKDTVADARSIRKTLGNWYTGARTPGINKILEFFPNRLNLKFKGTFEWDENNSLDENFERARAFVKLKGLNEHALSVETPIPEEMAKNLLENDQLSAEEKDYFCHHVSLRYHPPTIRTIRKRLLYARAFQATYFMLAEAIGVPDEAKRLPNPSINQAMQVVSLFQVAYNTTIGTCKRTDDERTERQLFRETLDERFPLEARTTLLSVTPLDGNLNFLSNQLNKRLMELGNTDPIQDESPFAFSKEHFVALYKRKAELLRACQIEYEESDWLNTAPTDSDLYQRIDNTQNWAALNSVVCSDTISLPVRRAAGWRMVNLASTDLEQAYGFVSLLSQLLNDPDKRNRPADARELADTLFNRLKQLPTADNLRPLILQLEAKHELANNHLEASKKKFDQALNMLSRQGFGDIRGEVARDALAVFACGHHRGFNPGACDQYRLSIIYYGGLEEPVMYLPSTEEMVKKVREYFWENLYQTYEGVPRLQPQGG</sequence>
<reference evidence="1 2" key="1">
    <citation type="submission" date="2016-10" db="EMBL/GenBank/DDBJ databases">
        <title>Marinobacter salinus sp. nov., a moderately halophilic bacterium isolated from a tidal flat environment.</title>
        <authorList>
            <person name="Park S.-J."/>
        </authorList>
    </citation>
    <scope>NUCLEOTIDE SEQUENCE [LARGE SCALE GENOMIC DNA]</scope>
    <source>
        <strain evidence="1 2">Hb8</strain>
    </source>
</reference>
<accession>A0A1D9GQZ7</accession>
<dbReference type="AlphaFoldDB" id="A0A1D9GQZ7"/>
<gene>
    <name evidence="1" type="ORF">BKP64_18150</name>
</gene>
<dbReference type="RefSeq" id="WP_070973178.1">
    <property type="nucleotide sequence ID" value="NZ_CP017715.1"/>
</dbReference>
<name>A0A1D9GQZ7_9GAMM</name>
<dbReference type="EMBL" id="CP017715">
    <property type="protein sequence ID" value="AOY89931.1"/>
    <property type="molecule type" value="Genomic_DNA"/>
</dbReference>
<evidence type="ECO:0000313" key="1">
    <source>
        <dbReference type="EMBL" id="AOY89931.1"/>
    </source>
</evidence>